<keyword evidence="8" id="KW-1185">Reference proteome</keyword>
<dbReference type="Pfam" id="PF01226">
    <property type="entry name" value="Form_Nir_trans"/>
    <property type="match status" value="1"/>
</dbReference>
<dbReference type="PANTHER" id="PTHR30520:SF6">
    <property type="entry name" value="FORMATE_NITRATE FAMILY TRANSPORTER (EUROFUNG)"/>
    <property type="match status" value="1"/>
</dbReference>
<dbReference type="PANTHER" id="PTHR30520">
    <property type="entry name" value="FORMATE TRANSPORTER-RELATED"/>
    <property type="match status" value="1"/>
</dbReference>
<keyword evidence="4 6" id="KW-0472">Membrane</keyword>
<comment type="caution">
    <text evidence="7">The sequence shown here is derived from an EMBL/GenBank/DDBJ whole genome shotgun (WGS) entry which is preliminary data.</text>
</comment>
<feature type="transmembrane region" description="Helical" evidence="6">
    <location>
        <begin position="196"/>
        <end position="218"/>
    </location>
</feature>
<dbReference type="AlphaFoldDB" id="A0A1E3GQB6"/>
<feature type="transmembrane region" description="Helical" evidence="6">
    <location>
        <begin position="57"/>
        <end position="85"/>
    </location>
</feature>
<feature type="transmembrane region" description="Helical" evidence="6">
    <location>
        <begin position="238"/>
        <end position="258"/>
    </location>
</feature>
<keyword evidence="2 6" id="KW-0812">Transmembrane</keyword>
<feature type="transmembrane region" description="Helical" evidence="6">
    <location>
        <begin position="105"/>
        <end position="130"/>
    </location>
</feature>
<comment type="subcellular location">
    <subcellularLocation>
        <location evidence="1">Membrane</location>
        <topology evidence="1">Multi-pass membrane protein</topology>
    </subcellularLocation>
</comment>
<evidence type="ECO:0000256" key="3">
    <source>
        <dbReference type="ARBA" id="ARBA00022989"/>
    </source>
</evidence>
<reference evidence="7 8" key="1">
    <citation type="submission" date="2016-07" db="EMBL/GenBank/DDBJ databases">
        <title>Draft Genome Sequence of Methylophaga muralis Bur 1.</title>
        <authorList>
            <person name="Vasilenko O.V."/>
            <person name="Doronina N.V."/>
            <person name="Shmareva M.N."/>
            <person name="Tarlachkov S.V."/>
            <person name="Mustakhimov I."/>
            <person name="Trotsenko Y.A."/>
        </authorList>
    </citation>
    <scope>NUCLEOTIDE SEQUENCE [LARGE SCALE GENOMIC DNA]</scope>
    <source>
        <strain evidence="7 8">Bur 1</strain>
    </source>
</reference>
<dbReference type="Gene3D" id="1.20.1080.10">
    <property type="entry name" value="Glycerol uptake facilitator protein"/>
    <property type="match status" value="1"/>
</dbReference>
<dbReference type="GO" id="GO:0015499">
    <property type="term" value="F:formate transmembrane transporter activity"/>
    <property type="evidence" value="ECO:0007669"/>
    <property type="project" value="TreeGrafter"/>
</dbReference>
<organism evidence="7 8">
    <name type="scientific">Methylophaga muralis</name>
    <dbReference type="NCBI Taxonomy" id="291169"/>
    <lineage>
        <taxon>Bacteria</taxon>
        <taxon>Pseudomonadati</taxon>
        <taxon>Pseudomonadota</taxon>
        <taxon>Gammaproteobacteria</taxon>
        <taxon>Thiotrichales</taxon>
        <taxon>Piscirickettsiaceae</taxon>
        <taxon>Methylophaga</taxon>
    </lineage>
</organism>
<evidence type="ECO:0000313" key="8">
    <source>
        <dbReference type="Proteomes" id="UP000094379"/>
    </source>
</evidence>
<dbReference type="Proteomes" id="UP000094379">
    <property type="component" value="Unassembled WGS sequence"/>
</dbReference>
<proteinExistence type="inferred from homology"/>
<protein>
    <submittedName>
        <fullName evidence="7">Putative formate transporter 1</fullName>
    </submittedName>
</protein>
<evidence type="ECO:0000256" key="4">
    <source>
        <dbReference type="ARBA" id="ARBA00023136"/>
    </source>
</evidence>
<comment type="similarity">
    <text evidence="5">Belongs to the FNT transporter (TC 1.A.16) family.</text>
</comment>
<accession>A0A1E3GQB6</accession>
<dbReference type="InterPro" id="IPR023271">
    <property type="entry name" value="Aquaporin-like"/>
</dbReference>
<evidence type="ECO:0000313" key="7">
    <source>
        <dbReference type="EMBL" id="ODN66230.1"/>
    </source>
</evidence>
<evidence type="ECO:0000256" key="1">
    <source>
        <dbReference type="ARBA" id="ARBA00004141"/>
    </source>
</evidence>
<name>A0A1E3GQB6_9GAMM</name>
<feature type="transmembrane region" description="Helical" evidence="6">
    <location>
        <begin position="28"/>
        <end position="51"/>
    </location>
</feature>
<keyword evidence="3 6" id="KW-1133">Transmembrane helix</keyword>
<gene>
    <name evidence="7" type="primary">focA_2</name>
    <name evidence="7" type="ORF">A9E74_02036</name>
</gene>
<evidence type="ECO:0000256" key="2">
    <source>
        <dbReference type="ARBA" id="ARBA00022692"/>
    </source>
</evidence>
<dbReference type="GO" id="GO:0005886">
    <property type="term" value="C:plasma membrane"/>
    <property type="evidence" value="ECO:0007669"/>
    <property type="project" value="TreeGrafter"/>
</dbReference>
<dbReference type="RefSeq" id="WP_069296455.1">
    <property type="nucleotide sequence ID" value="NZ_MCRI01000024.1"/>
</dbReference>
<sequence length="275" mass="28938">MSYLLPSEFAKKMVDAGEAKLKMATRDVLIRSYMAGAILTLAVAFAVTTAVQTGLPIVGALVFPVGFVLLNLLGFDLLTGVFALVPLALLDKRRGCTFKGMMKNWLLVGLGNLLGALTTALLVGIAWTFAFTTEPGAAGQAIAKAAEARTLGFAAHGGAGWLTVFVAGVLCNWMVSTGVVGAMLSNSVGGKVIAMWLPIAVFFGLVFEHAVVNMFLFPMGMLMGADITIADWLLWNEIPVILGNLVGGLVLTGGMLYATHYKTGAPTAEFSEKMN</sequence>
<feature type="transmembrane region" description="Helical" evidence="6">
    <location>
        <begin position="159"/>
        <end position="184"/>
    </location>
</feature>
<dbReference type="PATRIC" id="fig|291169.3.peg.2046"/>
<evidence type="ECO:0000256" key="6">
    <source>
        <dbReference type="SAM" id="Phobius"/>
    </source>
</evidence>
<dbReference type="EMBL" id="MCRI01000024">
    <property type="protein sequence ID" value="ODN66230.1"/>
    <property type="molecule type" value="Genomic_DNA"/>
</dbReference>
<evidence type="ECO:0000256" key="5">
    <source>
        <dbReference type="ARBA" id="ARBA00049660"/>
    </source>
</evidence>
<dbReference type="STRING" id="291169.A9E74_02036"/>
<dbReference type="InterPro" id="IPR000292">
    <property type="entry name" value="For/NO2_transpt"/>
</dbReference>